<keyword evidence="1" id="KW-0175">Coiled coil</keyword>
<gene>
    <name evidence="2" type="ORF">WH95_13515</name>
</gene>
<comment type="caution">
    <text evidence="2">The sequence shown here is derived from an EMBL/GenBank/DDBJ whole genome shotgun (WGS) entry which is preliminary data.</text>
</comment>
<keyword evidence="3" id="KW-1185">Reference proteome</keyword>
<feature type="coiled-coil region" evidence="1">
    <location>
        <begin position="125"/>
        <end position="152"/>
    </location>
</feature>
<dbReference type="AlphaFoldDB" id="A0A0M2R3L1"/>
<proteinExistence type="predicted"/>
<organism evidence="2 3">
    <name type="scientific">Kiloniella litopenaei</name>
    <dbReference type="NCBI Taxonomy" id="1549748"/>
    <lineage>
        <taxon>Bacteria</taxon>
        <taxon>Pseudomonadati</taxon>
        <taxon>Pseudomonadota</taxon>
        <taxon>Alphaproteobacteria</taxon>
        <taxon>Rhodospirillales</taxon>
        <taxon>Kiloniellaceae</taxon>
        <taxon>Kiloniella</taxon>
    </lineage>
</organism>
<reference evidence="2 3" key="1">
    <citation type="submission" date="2015-03" db="EMBL/GenBank/DDBJ databases">
        <title>Genome sequence of Kiloniella sp. P1-1, isolated from the gut microflora of Pacific white shrimp, Penaeus vannamei.</title>
        <authorList>
            <person name="Shao Z."/>
            <person name="Wang L."/>
            <person name="Li X."/>
        </authorList>
    </citation>
    <scope>NUCLEOTIDE SEQUENCE [LARGE SCALE GENOMIC DNA]</scope>
    <source>
        <strain evidence="2 3">P1-1</strain>
    </source>
</reference>
<accession>A0A0M2R3L1</accession>
<dbReference type="STRING" id="1549748.WH95_13515"/>
<protein>
    <submittedName>
        <fullName evidence="2">Uncharacterized protein</fullName>
    </submittedName>
</protein>
<dbReference type="RefSeq" id="WP_046508186.1">
    <property type="nucleotide sequence ID" value="NZ_LANI01000020.1"/>
</dbReference>
<dbReference type="EMBL" id="LANI01000020">
    <property type="protein sequence ID" value="KKJ76241.1"/>
    <property type="molecule type" value="Genomic_DNA"/>
</dbReference>
<evidence type="ECO:0000313" key="2">
    <source>
        <dbReference type="EMBL" id="KKJ76241.1"/>
    </source>
</evidence>
<name>A0A0M2R3L1_9PROT</name>
<evidence type="ECO:0000313" key="3">
    <source>
        <dbReference type="Proteomes" id="UP000034491"/>
    </source>
</evidence>
<dbReference type="OrthoDB" id="8020866at2"/>
<sequence length="159" mass="17529">MAKRNVEKEILEALDVFVSKDKQIPITNDRKVNVSGLCKELGLKPSDVQHFHKKDSVKLAVNAIAGEQDILPIGARAISVAEDKAMRERIATVTSRSKDIGQAAAEQSAAIGAMSETVRYLKEQLVILADENTRLRRDNSALKERLKILRNGGVEPPFI</sequence>
<dbReference type="Proteomes" id="UP000034491">
    <property type="component" value="Unassembled WGS sequence"/>
</dbReference>
<evidence type="ECO:0000256" key="1">
    <source>
        <dbReference type="SAM" id="Coils"/>
    </source>
</evidence>